<dbReference type="InterPro" id="IPR003730">
    <property type="entry name" value="Cu_polyphenol_OxRdtase"/>
</dbReference>
<evidence type="ECO:0000313" key="11">
    <source>
        <dbReference type="EMBL" id="TGY61414.1"/>
    </source>
</evidence>
<comment type="catalytic activity">
    <reaction evidence="10">
        <text>S-methyl-5'-thioadenosine + phosphate = 5-(methylsulfanyl)-alpha-D-ribose 1-phosphate + adenine</text>
        <dbReference type="Rhea" id="RHEA:11852"/>
        <dbReference type="ChEBI" id="CHEBI:16708"/>
        <dbReference type="ChEBI" id="CHEBI:17509"/>
        <dbReference type="ChEBI" id="CHEBI:43474"/>
        <dbReference type="ChEBI" id="CHEBI:58533"/>
        <dbReference type="EC" id="2.4.2.28"/>
    </reaction>
    <physiologicalReaction direction="left-to-right" evidence="10">
        <dbReference type="Rhea" id="RHEA:11853"/>
    </physiologicalReaction>
</comment>
<comment type="catalytic activity">
    <reaction evidence="8">
        <text>adenosine + H2O + H(+) = inosine + NH4(+)</text>
        <dbReference type="Rhea" id="RHEA:24408"/>
        <dbReference type="ChEBI" id="CHEBI:15377"/>
        <dbReference type="ChEBI" id="CHEBI:15378"/>
        <dbReference type="ChEBI" id="CHEBI:16335"/>
        <dbReference type="ChEBI" id="CHEBI:17596"/>
        <dbReference type="ChEBI" id="CHEBI:28938"/>
        <dbReference type="EC" id="3.5.4.4"/>
    </reaction>
    <physiologicalReaction direction="left-to-right" evidence="8">
        <dbReference type="Rhea" id="RHEA:24409"/>
    </physiologicalReaction>
</comment>
<evidence type="ECO:0000256" key="7">
    <source>
        <dbReference type="ARBA" id="ARBA00022833"/>
    </source>
</evidence>
<dbReference type="PANTHER" id="PTHR30616:SF2">
    <property type="entry name" value="PURINE NUCLEOSIDE PHOSPHORYLASE LACC1"/>
    <property type="match status" value="1"/>
</dbReference>
<evidence type="ECO:0000256" key="2">
    <source>
        <dbReference type="ARBA" id="ARBA00003215"/>
    </source>
</evidence>
<gene>
    <name evidence="11" type="ORF">E5334_08375</name>
</gene>
<evidence type="ECO:0000256" key="5">
    <source>
        <dbReference type="ARBA" id="ARBA00022723"/>
    </source>
</evidence>
<dbReference type="EMBL" id="SRYE01000005">
    <property type="protein sequence ID" value="TGY61414.1"/>
    <property type="molecule type" value="Genomic_DNA"/>
</dbReference>
<keyword evidence="5" id="KW-0479">Metal-binding</keyword>
<dbReference type="GO" id="GO:0016787">
    <property type="term" value="F:hydrolase activity"/>
    <property type="evidence" value="ECO:0007669"/>
    <property type="project" value="UniProtKB-KW"/>
</dbReference>
<dbReference type="Gene3D" id="3.60.140.10">
    <property type="entry name" value="CNF1/YfiH-like putative cysteine hydrolases"/>
    <property type="match status" value="1"/>
</dbReference>
<comment type="similarity">
    <text evidence="3">Belongs to the purine nucleoside phosphorylase YfiH/LACC1 family.</text>
</comment>
<sequence length="277" mass="29061">MAKAQAPFETKTCNGVTLNGGFHRADGVTFAFTERNGGVSAAPFASLNLGDAVGDDPGCVTENRHRVLCAMGAQAAEKNLVVPKQVHGDHLVEITSNAPEAICAARVEARAGADGILCTAADVPVLLCFADCVPVVLCVQDGFAVVHSGWKGTFASIAAKAAVRLCELKGYTTSQVEAFIGPHIAGCDYEVSEELLNRFETSFGSMVKVDDRHLSLAAAIEQSLTSAGVMPCNIHNIGISTPAHTDRFFSYRKERGLCGRHGAVAWMAPAAPLSQGC</sequence>
<organism evidence="11 12">
    <name type="scientific">Muricaecibacterium torontonense</name>
    <dbReference type="NCBI Taxonomy" id="3032871"/>
    <lineage>
        <taxon>Bacteria</taxon>
        <taxon>Bacillati</taxon>
        <taxon>Actinomycetota</taxon>
        <taxon>Coriobacteriia</taxon>
        <taxon>Coriobacteriales</taxon>
        <taxon>Atopobiaceae</taxon>
        <taxon>Muricaecibacterium</taxon>
    </lineage>
</organism>
<evidence type="ECO:0000256" key="4">
    <source>
        <dbReference type="ARBA" id="ARBA00022679"/>
    </source>
</evidence>
<name>A0A4S2F2J7_9ACTN</name>
<dbReference type="InterPro" id="IPR038371">
    <property type="entry name" value="Cu_polyphenol_OxRdtase_sf"/>
</dbReference>
<dbReference type="AlphaFoldDB" id="A0A4S2F2J7"/>
<evidence type="ECO:0000256" key="10">
    <source>
        <dbReference type="ARBA" id="ARBA00049893"/>
    </source>
</evidence>
<keyword evidence="4" id="KW-0808">Transferase</keyword>
<dbReference type="OrthoDB" id="4279at2"/>
<evidence type="ECO:0000256" key="9">
    <source>
        <dbReference type="ARBA" id="ARBA00048968"/>
    </source>
</evidence>
<proteinExistence type="inferred from homology"/>
<comment type="catalytic activity">
    <reaction evidence="1">
        <text>inosine + phosphate = alpha-D-ribose 1-phosphate + hypoxanthine</text>
        <dbReference type="Rhea" id="RHEA:27646"/>
        <dbReference type="ChEBI" id="CHEBI:17368"/>
        <dbReference type="ChEBI" id="CHEBI:17596"/>
        <dbReference type="ChEBI" id="CHEBI:43474"/>
        <dbReference type="ChEBI" id="CHEBI:57720"/>
        <dbReference type="EC" id="2.4.2.1"/>
    </reaction>
    <physiologicalReaction direction="left-to-right" evidence="1">
        <dbReference type="Rhea" id="RHEA:27647"/>
    </physiologicalReaction>
</comment>
<keyword evidence="6" id="KW-0378">Hydrolase</keyword>
<evidence type="ECO:0000256" key="3">
    <source>
        <dbReference type="ARBA" id="ARBA00007353"/>
    </source>
</evidence>
<dbReference type="CDD" id="cd16833">
    <property type="entry name" value="YfiH"/>
    <property type="match status" value="1"/>
</dbReference>
<evidence type="ECO:0000256" key="1">
    <source>
        <dbReference type="ARBA" id="ARBA00000553"/>
    </source>
</evidence>
<dbReference type="PANTHER" id="PTHR30616">
    <property type="entry name" value="UNCHARACTERIZED PROTEIN YFIH"/>
    <property type="match status" value="1"/>
</dbReference>
<evidence type="ECO:0000256" key="8">
    <source>
        <dbReference type="ARBA" id="ARBA00047989"/>
    </source>
</evidence>
<evidence type="ECO:0000313" key="12">
    <source>
        <dbReference type="Proteomes" id="UP000310263"/>
    </source>
</evidence>
<evidence type="ECO:0000256" key="6">
    <source>
        <dbReference type="ARBA" id="ARBA00022801"/>
    </source>
</evidence>
<dbReference type="Proteomes" id="UP000310263">
    <property type="component" value="Unassembled WGS sequence"/>
</dbReference>
<comment type="function">
    <text evidence="2">Purine nucleoside enzyme that catalyzes the phosphorolysis of adenosine and inosine nucleosides, yielding D-ribose 1-phosphate and the respective free bases, adenine and hypoxanthine. Also catalyzes the phosphorolysis of S-methyl-5'-thioadenosine into adenine and S-methyl-5-thio-alpha-D-ribose 1-phosphate. Also has adenosine deaminase activity.</text>
</comment>
<accession>A0A4S2F2J7</accession>
<dbReference type="GO" id="GO:0017061">
    <property type="term" value="F:S-methyl-5-thioadenosine phosphorylase activity"/>
    <property type="evidence" value="ECO:0007669"/>
    <property type="project" value="UniProtKB-EC"/>
</dbReference>
<dbReference type="Pfam" id="PF02578">
    <property type="entry name" value="Cu-oxidase_4"/>
    <property type="match status" value="1"/>
</dbReference>
<dbReference type="SUPFAM" id="SSF64438">
    <property type="entry name" value="CNF1/YfiH-like putative cysteine hydrolases"/>
    <property type="match status" value="1"/>
</dbReference>
<dbReference type="GO" id="GO:0005507">
    <property type="term" value="F:copper ion binding"/>
    <property type="evidence" value="ECO:0007669"/>
    <property type="project" value="TreeGrafter"/>
</dbReference>
<dbReference type="InterPro" id="IPR011324">
    <property type="entry name" value="Cytotoxic_necrot_fac-like_cat"/>
</dbReference>
<reference evidence="11 12" key="1">
    <citation type="submission" date="2019-04" db="EMBL/GenBank/DDBJ databases">
        <title>Microbes associate with the intestines of laboratory mice.</title>
        <authorList>
            <person name="Navarre W."/>
            <person name="Wong E."/>
            <person name="Huang K."/>
            <person name="Tropini C."/>
            <person name="Ng K."/>
            <person name="Yu B."/>
        </authorList>
    </citation>
    <scope>NUCLEOTIDE SEQUENCE [LARGE SCALE GENOMIC DNA]</scope>
    <source>
        <strain evidence="11 12">NM07_P-09</strain>
    </source>
</reference>
<keyword evidence="7" id="KW-0862">Zinc</keyword>
<protein>
    <submittedName>
        <fullName evidence="11">Laccase domain-containing protein</fullName>
    </submittedName>
</protein>
<comment type="catalytic activity">
    <reaction evidence="9">
        <text>adenosine + phosphate = alpha-D-ribose 1-phosphate + adenine</text>
        <dbReference type="Rhea" id="RHEA:27642"/>
        <dbReference type="ChEBI" id="CHEBI:16335"/>
        <dbReference type="ChEBI" id="CHEBI:16708"/>
        <dbReference type="ChEBI" id="CHEBI:43474"/>
        <dbReference type="ChEBI" id="CHEBI:57720"/>
        <dbReference type="EC" id="2.4.2.1"/>
    </reaction>
    <physiologicalReaction direction="left-to-right" evidence="9">
        <dbReference type="Rhea" id="RHEA:27643"/>
    </physiologicalReaction>
</comment>
<dbReference type="RefSeq" id="WP_136013136.1">
    <property type="nucleotide sequence ID" value="NZ_SRYE01000005.1"/>
</dbReference>
<keyword evidence="12" id="KW-1185">Reference proteome</keyword>
<comment type="caution">
    <text evidence="11">The sequence shown here is derived from an EMBL/GenBank/DDBJ whole genome shotgun (WGS) entry which is preliminary data.</text>
</comment>